<gene>
    <name evidence="1" type="ORF">EVAR_79664_1</name>
</gene>
<reference evidence="1 2" key="1">
    <citation type="journal article" date="2019" name="Commun. Biol.">
        <title>The bagworm genome reveals a unique fibroin gene that provides high tensile strength.</title>
        <authorList>
            <person name="Kono N."/>
            <person name="Nakamura H."/>
            <person name="Ohtoshi R."/>
            <person name="Tomita M."/>
            <person name="Numata K."/>
            <person name="Arakawa K."/>
        </authorList>
    </citation>
    <scope>NUCLEOTIDE SEQUENCE [LARGE SCALE GENOMIC DNA]</scope>
</reference>
<evidence type="ECO:0000313" key="2">
    <source>
        <dbReference type="Proteomes" id="UP000299102"/>
    </source>
</evidence>
<organism evidence="1 2">
    <name type="scientific">Eumeta variegata</name>
    <name type="common">Bagworm moth</name>
    <name type="synonym">Eumeta japonica</name>
    <dbReference type="NCBI Taxonomy" id="151549"/>
    <lineage>
        <taxon>Eukaryota</taxon>
        <taxon>Metazoa</taxon>
        <taxon>Ecdysozoa</taxon>
        <taxon>Arthropoda</taxon>
        <taxon>Hexapoda</taxon>
        <taxon>Insecta</taxon>
        <taxon>Pterygota</taxon>
        <taxon>Neoptera</taxon>
        <taxon>Endopterygota</taxon>
        <taxon>Lepidoptera</taxon>
        <taxon>Glossata</taxon>
        <taxon>Ditrysia</taxon>
        <taxon>Tineoidea</taxon>
        <taxon>Psychidae</taxon>
        <taxon>Oiketicinae</taxon>
        <taxon>Eumeta</taxon>
    </lineage>
</organism>
<dbReference type="EMBL" id="BGZK01000510">
    <property type="protein sequence ID" value="GBP47815.1"/>
    <property type="molecule type" value="Genomic_DNA"/>
</dbReference>
<protein>
    <submittedName>
        <fullName evidence="1">Uncharacterized protein</fullName>
    </submittedName>
</protein>
<keyword evidence="2" id="KW-1185">Reference proteome</keyword>
<comment type="caution">
    <text evidence="1">The sequence shown here is derived from an EMBL/GenBank/DDBJ whole genome shotgun (WGS) entry which is preliminary data.</text>
</comment>
<proteinExistence type="predicted"/>
<dbReference type="Proteomes" id="UP000299102">
    <property type="component" value="Unassembled WGS sequence"/>
</dbReference>
<dbReference type="AlphaFoldDB" id="A0A4C1WCG7"/>
<sequence length="105" mass="12003">MRNWSNKTRLIVAEPSINILSTETSREVYLSSTDVPGGDSIAQAERGKENKHHIKNNSNLQRVKINNYKQVYEENRETNAELLIEWGSKETSEERLTTNILTLSA</sequence>
<evidence type="ECO:0000313" key="1">
    <source>
        <dbReference type="EMBL" id="GBP47815.1"/>
    </source>
</evidence>
<accession>A0A4C1WCG7</accession>
<name>A0A4C1WCG7_EUMVA</name>